<proteinExistence type="predicted"/>
<evidence type="ECO:0000313" key="2">
    <source>
        <dbReference type="Proteomes" id="UP000015103"/>
    </source>
</evidence>
<dbReference type="HOGENOM" id="CLU_1837575_0_0_1"/>
<reference evidence="1" key="1">
    <citation type="submission" date="2015-05" db="UniProtKB">
        <authorList>
            <consortium name="EnsemblMetazoa"/>
        </authorList>
    </citation>
    <scope>IDENTIFICATION</scope>
</reference>
<dbReference type="Proteomes" id="UP000015103">
    <property type="component" value="Unassembled WGS sequence"/>
</dbReference>
<protein>
    <submittedName>
        <fullName evidence="1">Uncharacterized protein</fullName>
    </submittedName>
</protein>
<keyword evidence="2" id="KW-1185">Reference proteome</keyword>
<dbReference type="VEuPathDB" id="VectorBase:RPRC004010"/>
<evidence type="ECO:0000313" key="1">
    <source>
        <dbReference type="EnsemblMetazoa" id="RPRC004010-PA"/>
    </source>
</evidence>
<name>T1HIY7_RHOPR</name>
<dbReference type="InParanoid" id="T1HIY7"/>
<dbReference type="EnsemblMetazoa" id="RPRC004010-RA">
    <property type="protein sequence ID" value="RPRC004010-PA"/>
    <property type="gene ID" value="RPRC004010"/>
</dbReference>
<dbReference type="AlphaFoldDB" id="T1HIY7"/>
<organism evidence="1 2">
    <name type="scientific">Rhodnius prolixus</name>
    <name type="common">Triatomid bug</name>
    <dbReference type="NCBI Taxonomy" id="13249"/>
    <lineage>
        <taxon>Eukaryota</taxon>
        <taxon>Metazoa</taxon>
        <taxon>Ecdysozoa</taxon>
        <taxon>Arthropoda</taxon>
        <taxon>Hexapoda</taxon>
        <taxon>Insecta</taxon>
        <taxon>Pterygota</taxon>
        <taxon>Neoptera</taxon>
        <taxon>Paraneoptera</taxon>
        <taxon>Hemiptera</taxon>
        <taxon>Heteroptera</taxon>
        <taxon>Panheteroptera</taxon>
        <taxon>Cimicomorpha</taxon>
        <taxon>Reduviidae</taxon>
        <taxon>Triatominae</taxon>
        <taxon>Rhodnius</taxon>
    </lineage>
</organism>
<accession>T1HIY7</accession>
<dbReference type="EMBL" id="ACPB03043383">
    <property type="status" value="NOT_ANNOTATED_CDS"/>
    <property type="molecule type" value="Genomic_DNA"/>
</dbReference>
<sequence length="140" mass="15942">MQPDDCINTVETLLSYSQLTFDLCKAFKTLIPTALKIKSHKNLSVMNKLFSHKDFPMVPVDLIEEIITLDSTQLELLIVELYSKQCNQSGEINLWNSETSKHWVYLCSVSPKLFYVLISIMNLVLVAANNRKAICRTIAC</sequence>